<evidence type="ECO:0000256" key="16">
    <source>
        <dbReference type="ARBA" id="ARBA00023136"/>
    </source>
</evidence>
<comment type="subcellular location">
    <subcellularLocation>
        <location evidence="1 18">Mitochondrion inner membrane</location>
        <topology evidence="1 18">Multi-pass membrane protein</topology>
    </subcellularLocation>
</comment>
<keyword evidence="13 19" id="KW-1133">Transmembrane helix</keyword>
<evidence type="ECO:0000256" key="13">
    <source>
        <dbReference type="ARBA" id="ARBA00022989"/>
    </source>
</evidence>
<evidence type="ECO:0000256" key="4">
    <source>
        <dbReference type="ARBA" id="ARBA00015946"/>
    </source>
</evidence>
<dbReference type="GO" id="GO:0004129">
    <property type="term" value="F:cytochrome-c oxidase activity"/>
    <property type="evidence" value="ECO:0007669"/>
    <property type="project" value="UniProtKB-EC"/>
</dbReference>
<evidence type="ECO:0000256" key="19">
    <source>
        <dbReference type="SAM" id="Phobius"/>
    </source>
</evidence>
<dbReference type="Pfam" id="PF02790">
    <property type="entry name" value="COX2_TM"/>
    <property type="match status" value="1"/>
</dbReference>
<dbReference type="SUPFAM" id="SSF49503">
    <property type="entry name" value="Cupredoxins"/>
    <property type="match status" value="1"/>
</dbReference>
<sequence>MATWLNLTLQDSASPVMEQLIFFHDHALMIMLMIITAVFYTMIMIIQNKQTSRFILEGQMIETLWTIAPAIILVFIAIPSLRLLYLMDEIHNPVMTLKTVGHQWYWSYEYSDFTKLEFDSYMVQQEDQLINTFRLLDTDNRVVLPMNSPIRIIVTAADVLHSWTVPSLGVKTDATPGRLNQMSFSINRPGLLYGQCSEICGANHSFMPIVIESVSTNQFINWVSKMSE</sequence>
<dbReference type="PANTHER" id="PTHR22888:SF9">
    <property type="entry name" value="CYTOCHROME C OXIDASE SUBUNIT 2"/>
    <property type="match status" value="1"/>
</dbReference>
<feature type="transmembrane region" description="Helical" evidence="19">
    <location>
        <begin position="20"/>
        <end position="43"/>
    </location>
</feature>
<dbReference type="FunFam" id="2.60.40.420:FF:000001">
    <property type="entry name" value="Cytochrome c oxidase subunit 2"/>
    <property type="match status" value="1"/>
</dbReference>
<keyword evidence="5 18" id="KW-0813">Transport</keyword>
<keyword evidence="16 18" id="KW-0472">Membrane</keyword>
<dbReference type="GO" id="GO:0042773">
    <property type="term" value="P:ATP synthesis coupled electron transport"/>
    <property type="evidence" value="ECO:0007669"/>
    <property type="project" value="TreeGrafter"/>
</dbReference>
<evidence type="ECO:0000259" key="20">
    <source>
        <dbReference type="PROSITE" id="PS50857"/>
    </source>
</evidence>
<keyword evidence="11" id="KW-1278">Translocase</keyword>
<dbReference type="PRINTS" id="PR01166">
    <property type="entry name" value="CYCOXIDASEII"/>
</dbReference>
<keyword evidence="8 18" id="KW-0479">Metal-binding</keyword>
<dbReference type="PROSITE" id="PS50999">
    <property type="entry name" value="COX2_TM"/>
    <property type="match status" value="1"/>
</dbReference>
<keyword evidence="7 18" id="KW-0812">Transmembrane</keyword>
<evidence type="ECO:0000256" key="3">
    <source>
        <dbReference type="ARBA" id="ARBA00011164"/>
    </source>
</evidence>
<evidence type="ECO:0000256" key="6">
    <source>
        <dbReference type="ARBA" id="ARBA00022660"/>
    </source>
</evidence>
<dbReference type="GO" id="GO:0016491">
    <property type="term" value="F:oxidoreductase activity"/>
    <property type="evidence" value="ECO:0007669"/>
    <property type="project" value="InterPro"/>
</dbReference>
<dbReference type="InterPro" id="IPR011759">
    <property type="entry name" value="Cyt_c_oxidase_su2_TM_dom"/>
</dbReference>
<evidence type="ECO:0000256" key="7">
    <source>
        <dbReference type="ARBA" id="ARBA00022692"/>
    </source>
</evidence>
<evidence type="ECO:0000256" key="11">
    <source>
        <dbReference type="ARBA" id="ARBA00022967"/>
    </source>
</evidence>
<dbReference type="PANTHER" id="PTHR22888">
    <property type="entry name" value="CYTOCHROME C OXIDASE, SUBUNIT II"/>
    <property type="match status" value="1"/>
</dbReference>
<feature type="domain" description="Cytochrome oxidase subunit II transmembrane region profile" evidence="21">
    <location>
        <begin position="1"/>
        <end position="91"/>
    </location>
</feature>
<evidence type="ECO:0000256" key="12">
    <source>
        <dbReference type="ARBA" id="ARBA00022982"/>
    </source>
</evidence>
<evidence type="ECO:0000256" key="8">
    <source>
        <dbReference type="ARBA" id="ARBA00022723"/>
    </source>
</evidence>
<protein>
    <recommendedName>
        <fullName evidence="4 18">Cytochrome c oxidase subunit 2</fullName>
    </recommendedName>
</protein>
<dbReference type="FunFam" id="1.10.287.90:FF:000001">
    <property type="entry name" value="Cytochrome c oxidase subunit 2"/>
    <property type="match status" value="1"/>
</dbReference>
<organism evidence="22">
    <name type="scientific">Nasutitermes nr. perparvus TB-2014</name>
    <dbReference type="NCBI Taxonomy" id="1576354"/>
    <lineage>
        <taxon>Eukaryota</taxon>
        <taxon>Metazoa</taxon>
        <taxon>Ecdysozoa</taxon>
        <taxon>Arthropoda</taxon>
        <taxon>Hexapoda</taxon>
        <taxon>Insecta</taxon>
        <taxon>Pterygota</taxon>
        <taxon>Neoptera</taxon>
        <taxon>Polyneoptera</taxon>
        <taxon>Dictyoptera</taxon>
        <taxon>Blattodea</taxon>
        <taxon>Blattoidea</taxon>
        <taxon>Termitoidae</taxon>
        <taxon>Termitidae</taxon>
        <taxon>Nasutitermitinae</taxon>
        <taxon>Nasutitermes</taxon>
    </lineage>
</organism>
<reference evidence="22" key="1">
    <citation type="journal article" date="2014" name="Mol. Biol. Evol.">
        <title>The evolutionary history of termites as inferred from 66 mitochondrial genomes.</title>
        <authorList>
            <person name="Bourguignon T."/>
            <person name="Lo N."/>
            <person name="Cameron S.L."/>
            <person name="Sobotnik J."/>
            <person name="Hayashi Y."/>
            <person name="Shigenobu S."/>
            <person name="Watanabe D."/>
            <person name="Roisin Y."/>
            <person name="Miura T."/>
            <person name="Evans T.A."/>
        </authorList>
    </citation>
    <scope>NUCLEOTIDE SEQUENCE</scope>
</reference>
<dbReference type="GO" id="GO:0005743">
    <property type="term" value="C:mitochondrial inner membrane"/>
    <property type="evidence" value="ECO:0007669"/>
    <property type="project" value="UniProtKB-SubCell"/>
</dbReference>
<evidence type="ECO:0000256" key="9">
    <source>
        <dbReference type="ARBA" id="ARBA00022792"/>
    </source>
</evidence>
<evidence type="ECO:0000256" key="17">
    <source>
        <dbReference type="ARBA" id="ARBA00049512"/>
    </source>
</evidence>
<keyword evidence="14 18" id="KW-0186">Copper</keyword>
<dbReference type="SUPFAM" id="SSF81464">
    <property type="entry name" value="Cytochrome c oxidase subunit II-like, transmembrane region"/>
    <property type="match status" value="1"/>
</dbReference>
<geneLocation type="mitochondrion" evidence="22"/>
<evidence type="ECO:0000256" key="10">
    <source>
        <dbReference type="ARBA" id="ARBA00022842"/>
    </source>
</evidence>
<evidence type="ECO:0000256" key="2">
    <source>
        <dbReference type="ARBA" id="ARBA00007866"/>
    </source>
</evidence>
<keyword evidence="6 18" id="KW-0679">Respiratory chain</keyword>
<dbReference type="EMBL" id="KP026261">
    <property type="protein sequence ID" value="AIY61635.1"/>
    <property type="molecule type" value="Genomic_DNA"/>
</dbReference>
<evidence type="ECO:0000256" key="18">
    <source>
        <dbReference type="RuleBase" id="RU000457"/>
    </source>
</evidence>
<dbReference type="InterPro" id="IPR036257">
    <property type="entry name" value="Cyt_c_oxidase_su2_TM_sf"/>
</dbReference>
<evidence type="ECO:0000256" key="1">
    <source>
        <dbReference type="ARBA" id="ARBA00004448"/>
    </source>
</evidence>
<dbReference type="InterPro" id="IPR045187">
    <property type="entry name" value="CcO_II"/>
</dbReference>
<feature type="domain" description="Cytochrome oxidase subunit II copper A binding" evidence="20">
    <location>
        <begin position="92"/>
        <end position="225"/>
    </location>
</feature>
<keyword evidence="15 18" id="KW-0496">Mitochondrion</keyword>
<dbReference type="InterPro" id="IPR014222">
    <property type="entry name" value="Cyt_c_oxidase_su2"/>
</dbReference>
<dbReference type="Gene3D" id="1.10.287.90">
    <property type="match status" value="1"/>
</dbReference>
<keyword evidence="12 18" id="KW-0249">Electron transport</keyword>
<feature type="transmembrane region" description="Helical" evidence="19">
    <location>
        <begin position="64"/>
        <end position="85"/>
    </location>
</feature>
<keyword evidence="9 18" id="KW-0999">Mitochondrion inner membrane</keyword>
<comment type="subunit">
    <text evidence="3">Component of the cytochrome c oxidase (complex IV, CIV), a multisubunit enzyme composed of a catalytic core of 3 subunits and several supernumerary subunits. The complex exists as a monomer or a dimer and forms supercomplexes (SCs) in the inner mitochondrial membrane with ubiquinol-cytochrome c oxidoreductase (cytochrome b-c1 complex, complex III, CIII).</text>
</comment>
<evidence type="ECO:0000256" key="5">
    <source>
        <dbReference type="ARBA" id="ARBA00022448"/>
    </source>
</evidence>
<evidence type="ECO:0000256" key="14">
    <source>
        <dbReference type="ARBA" id="ARBA00023008"/>
    </source>
</evidence>
<dbReference type="AlphaFoldDB" id="A0A0A7E825"/>
<dbReference type="InterPro" id="IPR034210">
    <property type="entry name" value="CcO_II_C"/>
</dbReference>
<accession>A0A0A7E825</accession>
<dbReference type="InterPro" id="IPR001505">
    <property type="entry name" value="Copper_CuA"/>
</dbReference>
<evidence type="ECO:0000313" key="22">
    <source>
        <dbReference type="EMBL" id="AIY61635.1"/>
    </source>
</evidence>
<gene>
    <name evidence="22" type="primary">cox2</name>
</gene>
<dbReference type="Pfam" id="PF00116">
    <property type="entry name" value="COX2"/>
    <property type="match status" value="1"/>
</dbReference>
<comment type="similarity">
    <text evidence="2 18">Belongs to the cytochrome c oxidase subunit 2 family.</text>
</comment>
<dbReference type="NCBIfam" id="TIGR02866">
    <property type="entry name" value="CoxB"/>
    <property type="match status" value="1"/>
</dbReference>
<evidence type="ECO:0000259" key="21">
    <source>
        <dbReference type="PROSITE" id="PS50999"/>
    </source>
</evidence>
<dbReference type="CDD" id="cd13912">
    <property type="entry name" value="CcO_II_C"/>
    <property type="match status" value="1"/>
</dbReference>
<dbReference type="InterPro" id="IPR002429">
    <property type="entry name" value="CcO_II-like_C"/>
</dbReference>
<comment type="cofactor">
    <cofactor evidence="18">
        <name>Cu cation</name>
        <dbReference type="ChEBI" id="CHEBI:23378"/>
    </cofactor>
    <text evidence="18">Binds a copper A center.</text>
</comment>
<dbReference type="Gene3D" id="2.60.40.420">
    <property type="entry name" value="Cupredoxins - blue copper proteins"/>
    <property type="match status" value="1"/>
</dbReference>
<proteinExistence type="inferred from homology"/>
<dbReference type="PROSITE" id="PS00078">
    <property type="entry name" value="COX2"/>
    <property type="match status" value="1"/>
</dbReference>
<dbReference type="PROSITE" id="PS50857">
    <property type="entry name" value="COX2_CUA"/>
    <property type="match status" value="1"/>
</dbReference>
<dbReference type="InterPro" id="IPR008972">
    <property type="entry name" value="Cupredoxin"/>
</dbReference>
<keyword evidence="10" id="KW-0460">Magnesium</keyword>
<comment type="function">
    <text evidence="18">Component of the cytochrome c oxidase, the last enzyme in the mitochondrial electron transport chain which drives oxidative phosphorylation. The respiratory chain contains 3 multisubunit complexes succinate dehydrogenase (complex II, CII), ubiquinol-cytochrome c oxidoreductase (cytochrome b-c1 complex, complex III, CIII) and cytochrome c oxidase (complex IV, CIV), that cooperate to transfer electrons derived from NADH and succinate to molecular oxygen, creating an electrochemical gradient over the inner membrane that drives transmembrane transport and the ATP synthase. Cytochrome c oxidase is the component of the respiratory chain that catalyzes the reduction of oxygen to water. Electrons originating from reduced cytochrome c in the intermembrane space (IMS) are transferred via the dinuclear copper A center (CU(A)) of subunit 2 and heme A of subunit 1 to the active site in subunit 1, a binuclear center (BNC) formed by heme A3 and copper B (CU(B)). The BNC reduces molecular oxygen to 2 water molecules using 4 electrons from cytochrome c in the IMS and 4 protons from the mitochondrial matrix.</text>
</comment>
<dbReference type="GO" id="GO:0005507">
    <property type="term" value="F:copper ion binding"/>
    <property type="evidence" value="ECO:0007669"/>
    <property type="project" value="InterPro"/>
</dbReference>
<comment type="catalytic activity">
    <reaction evidence="17">
        <text>4 Fe(II)-[cytochrome c] + O2 + 8 H(+)(in) = 4 Fe(III)-[cytochrome c] + 2 H2O + 4 H(+)(out)</text>
        <dbReference type="Rhea" id="RHEA:11436"/>
        <dbReference type="Rhea" id="RHEA-COMP:10350"/>
        <dbReference type="Rhea" id="RHEA-COMP:14399"/>
        <dbReference type="ChEBI" id="CHEBI:15377"/>
        <dbReference type="ChEBI" id="CHEBI:15378"/>
        <dbReference type="ChEBI" id="CHEBI:15379"/>
        <dbReference type="ChEBI" id="CHEBI:29033"/>
        <dbReference type="ChEBI" id="CHEBI:29034"/>
        <dbReference type="EC" id="7.1.1.9"/>
    </reaction>
    <physiologicalReaction direction="left-to-right" evidence="17">
        <dbReference type="Rhea" id="RHEA:11437"/>
    </physiologicalReaction>
</comment>
<name>A0A0A7E825_9NEOP</name>
<evidence type="ECO:0000256" key="15">
    <source>
        <dbReference type="ARBA" id="ARBA00023128"/>
    </source>
</evidence>